<comment type="caution">
    <text evidence="6">The sequence shown here is derived from an EMBL/GenBank/DDBJ whole genome shotgun (WGS) entry which is preliminary data.</text>
</comment>
<dbReference type="PANTHER" id="PTHR21661">
    <property type="entry name" value="EPOXIDE HYDROLASE 1-RELATED"/>
    <property type="match status" value="1"/>
</dbReference>
<reference evidence="6" key="1">
    <citation type="submission" date="2023-10" db="EMBL/GenBank/DDBJ databases">
        <authorList>
            <person name="Hackl T."/>
        </authorList>
    </citation>
    <scope>NUCLEOTIDE SEQUENCE</scope>
</reference>
<feature type="active site" description="Proton donor" evidence="3">
    <location>
        <position position="368"/>
    </location>
</feature>
<evidence type="ECO:0000259" key="5">
    <source>
        <dbReference type="Pfam" id="PF06441"/>
    </source>
</evidence>
<evidence type="ECO:0000256" key="2">
    <source>
        <dbReference type="ARBA" id="ARBA00022801"/>
    </source>
</evidence>
<dbReference type="Proteomes" id="UP001295740">
    <property type="component" value="Unassembled WGS sequence"/>
</dbReference>
<comment type="similarity">
    <text evidence="1">Belongs to the peptidase S33 family.</text>
</comment>
<accession>A0AAI8VUQ7</accession>
<dbReference type="Pfam" id="PF06441">
    <property type="entry name" value="EHN"/>
    <property type="match status" value="1"/>
</dbReference>
<evidence type="ECO:0000313" key="6">
    <source>
        <dbReference type="EMBL" id="CAJ2510783.1"/>
    </source>
</evidence>
<dbReference type="InterPro" id="IPR016292">
    <property type="entry name" value="Epoxide_hydrolase"/>
</dbReference>
<feature type="active site" description="Nucleophile" evidence="3">
    <location>
        <position position="247"/>
    </location>
</feature>
<dbReference type="PRINTS" id="PR00412">
    <property type="entry name" value="EPOXHYDRLASE"/>
</dbReference>
<name>A0AAI8VUQ7_9PEZI</name>
<dbReference type="EMBL" id="CAUWAG010000018">
    <property type="protein sequence ID" value="CAJ2510783.1"/>
    <property type="molecule type" value="Genomic_DNA"/>
</dbReference>
<dbReference type="InterPro" id="IPR000639">
    <property type="entry name" value="Epox_hydrolase-like"/>
</dbReference>
<dbReference type="SUPFAM" id="SSF53474">
    <property type="entry name" value="alpha/beta-Hydrolases"/>
    <property type="match status" value="1"/>
</dbReference>
<evidence type="ECO:0000256" key="4">
    <source>
        <dbReference type="SAM" id="MobiDB-lite"/>
    </source>
</evidence>
<dbReference type="Gene3D" id="3.40.50.1820">
    <property type="entry name" value="alpha/beta hydrolase"/>
    <property type="match status" value="1"/>
</dbReference>
<feature type="active site" description="Proton acceptor" evidence="3">
    <location>
        <position position="425"/>
    </location>
</feature>
<proteinExistence type="inferred from homology"/>
<dbReference type="GO" id="GO:0097176">
    <property type="term" value="P:epoxide metabolic process"/>
    <property type="evidence" value="ECO:0007669"/>
    <property type="project" value="TreeGrafter"/>
</dbReference>
<keyword evidence="2" id="KW-0378">Hydrolase</keyword>
<feature type="domain" description="Epoxide hydrolase N-terminal" evidence="5">
    <location>
        <begin position="68"/>
        <end position="178"/>
    </location>
</feature>
<dbReference type="InterPro" id="IPR029058">
    <property type="entry name" value="AB_hydrolase_fold"/>
</dbReference>
<organism evidence="6 7">
    <name type="scientific">Anthostomella pinea</name>
    <dbReference type="NCBI Taxonomy" id="933095"/>
    <lineage>
        <taxon>Eukaryota</taxon>
        <taxon>Fungi</taxon>
        <taxon>Dikarya</taxon>
        <taxon>Ascomycota</taxon>
        <taxon>Pezizomycotina</taxon>
        <taxon>Sordariomycetes</taxon>
        <taxon>Xylariomycetidae</taxon>
        <taxon>Xylariales</taxon>
        <taxon>Xylariaceae</taxon>
        <taxon>Anthostomella</taxon>
    </lineage>
</organism>
<dbReference type="GO" id="GO:0004301">
    <property type="term" value="F:epoxide hydrolase activity"/>
    <property type="evidence" value="ECO:0007669"/>
    <property type="project" value="TreeGrafter"/>
</dbReference>
<feature type="region of interest" description="Disordered" evidence="4">
    <location>
        <begin position="1"/>
        <end position="30"/>
    </location>
</feature>
<dbReference type="InterPro" id="IPR010497">
    <property type="entry name" value="Epoxide_hydro_N"/>
</dbReference>
<sequence>MLLRSQEALEDDPSVGGANGRLNGATSMDVNTKSPVDRLLQPISTTIPPPLAMAPFARLPAGVQTEPTPFRVSTAKDKIHELHEILKVSKVGKATYENEQQERDYGVTREWLANAKTQWEVFDWQKIEDDISMFPNYTTKVEERGDTFDIHFVGLFSERADAVPLIMLHGWPGSFLEFLPILRLLKAKYTPQTLPYHVVVPSLPGYAYSSPPPLNRDFRLENCAAIMDSLMASLGFSNPGYIVQGGDVGSKVARVMGALYPRAKAIHVNFCIMPDPGNVPETALAEPEKKGLIRAADFHRLGSAYALEHATKPSTIGLVLAASPLALLAWIGEKFLAWTDEDPDLDTVLEAVTLYWVTECAATSLWPYRQLFTPGVVGAHENPAWHLHRPFGYSWFPREIAPVPRAWAATTGDLVFFRRHERGGHFAALERPGVLLRDVEEFVAQVWPTV</sequence>
<dbReference type="AlphaFoldDB" id="A0AAI8VUQ7"/>
<keyword evidence="7" id="KW-1185">Reference proteome</keyword>
<protein>
    <submittedName>
        <fullName evidence="6">Uu.00g064080.m01.CDS01</fullName>
    </submittedName>
</protein>
<evidence type="ECO:0000256" key="1">
    <source>
        <dbReference type="ARBA" id="ARBA00010088"/>
    </source>
</evidence>
<dbReference type="PIRSF" id="PIRSF001112">
    <property type="entry name" value="Epoxide_hydrolase"/>
    <property type="match status" value="1"/>
</dbReference>
<evidence type="ECO:0000313" key="7">
    <source>
        <dbReference type="Proteomes" id="UP001295740"/>
    </source>
</evidence>
<gene>
    <name evidence="6" type="ORF">KHLLAP_LOCUS11251</name>
</gene>
<dbReference type="PANTHER" id="PTHR21661:SF39">
    <property type="entry name" value="HYDROLASE, PUTATIVE (AFU_ORTHOLOGUE AFUA_3G08960)-RELATED"/>
    <property type="match status" value="1"/>
</dbReference>
<evidence type="ECO:0000256" key="3">
    <source>
        <dbReference type="PIRSR" id="PIRSR001112-1"/>
    </source>
</evidence>